<dbReference type="RefSeq" id="WP_002638094.1">
    <property type="nucleotide sequence ID" value="NZ_CP012109.1"/>
</dbReference>
<evidence type="ECO:0000313" key="3">
    <source>
        <dbReference type="Proteomes" id="UP000009026"/>
    </source>
</evidence>
<sequence>MDTRRRAQRQRLPPLPLLPLLPPEERPDGAELEPDDFPPLPELPPPRFQPPLDPELLGRLDPELVDPELLLREGELVELELLPRGGELLEPELLEPELLEPEPLPQRLPLLPLELSLSSSRDDALGVERPAGGLLVEERPAGGLFHPLPELPLEDEPLGGRLGATLLLGRLLVAGRLPHPLLPLLFGRLGAL</sequence>
<feature type="compositionally biased region" description="Pro residues" evidence="1">
    <location>
        <begin position="13"/>
        <end position="22"/>
    </location>
</feature>
<dbReference type="KEGG" id="mym:A176_006653"/>
<accession>A0A0H4X250</accession>
<reference evidence="2 3" key="1">
    <citation type="journal article" date="2016" name="PLoS ONE">
        <title>Complete Genome Sequence and Comparative Genomics of a Novel Myxobacterium Myxococcus hansupus.</title>
        <authorList>
            <person name="Sharma G."/>
            <person name="Narwani T."/>
            <person name="Subramanian S."/>
        </authorList>
    </citation>
    <scope>NUCLEOTIDE SEQUENCE [LARGE SCALE GENOMIC DNA]</scope>
    <source>
        <strain evidence="3">mixupus</strain>
    </source>
</reference>
<name>A0A0H4X250_9BACT</name>
<feature type="region of interest" description="Disordered" evidence="1">
    <location>
        <begin position="1"/>
        <end position="55"/>
    </location>
</feature>
<keyword evidence="3" id="KW-1185">Reference proteome</keyword>
<dbReference type="AlphaFoldDB" id="A0A0H4X250"/>
<evidence type="ECO:0000313" key="2">
    <source>
        <dbReference type="EMBL" id="AKQ69741.1"/>
    </source>
</evidence>
<protein>
    <submittedName>
        <fullName evidence="2">Uncharacterized protein</fullName>
    </submittedName>
</protein>
<organism evidence="2 3">
    <name type="scientific">Pseudomyxococcus hansupus</name>
    <dbReference type="NCBI Taxonomy" id="1297742"/>
    <lineage>
        <taxon>Bacteria</taxon>
        <taxon>Pseudomonadati</taxon>
        <taxon>Myxococcota</taxon>
        <taxon>Myxococcia</taxon>
        <taxon>Myxococcales</taxon>
        <taxon>Cystobacterineae</taxon>
        <taxon>Myxococcaceae</taxon>
        <taxon>Pseudomyxococcus</taxon>
    </lineage>
</organism>
<dbReference type="Proteomes" id="UP000009026">
    <property type="component" value="Chromosome"/>
</dbReference>
<dbReference type="PATRIC" id="fig|1297742.4.peg.6750"/>
<gene>
    <name evidence="2" type="ORF">A176_006653</name>
</gene>
<proteinExistence type="predicted"/>
<feature type="compositionally biased region" description="Pro residues" evidence="1">
    <location>
        <begin position="37"/>
        <end position="53"/>
    </location>
</feature>
<dbReference type="EMBL" id="CP012109">
    <property type="protein sequence ID" value="AKQ69741.1"/>
    <property type="molecule type" value="Genomic_DNA"/>
</dbReference>
<evidence type="ECO:0000256" key="1">
    <source>
        <dbReference type="SAM" id="MobiDB-lite"/>
    </source>
</evidence>